<protein>
    <submittedName>
        <fullName evidence="1">Uncharacterized protein</fullName>
    </submittedName>
</protein>
<proteinExistence type="predicted"/>
<accession>A0ACC0JE89</accession>
<comment type="caution">
    <text evidence="1">The sequence shown here is derived from an EMBL/GenBank/DDBJ whole genome shotgun (WGS) entry which is preliminary data.</text>
</comment>
<name>A0ACC0JE89_CHOFU</name>
<dbReference type="EMBL" id="CM046110">
    <property type="protein sequence ID" value="KAI8422404.1"/>
    <property type="molecule type" value="Genomic_DNA"/>
</dbReference>
<organism evidence="1 2">
    <name type="scientific">Choristoneura fumiferana</name>
    <name type="common">Spruce budworm moth</name>
    <name type="synonym">Archips fumiferana</name>
    <dbReference type="NCBI Taxonomy" id="7141"/>
    <lineage>
        <taxon>Eukaryota</taxon>
        <taxon>Metazoa</taxon>
        <taxon>Ecdysozoa</taxon>
        <taxon>Arthropoda</taxon>
        <taxon>Hexapoda</taxon>
        <taxon>Insecta</taxon>
        <taxon>Pterygota</taxon>
        <taxon>Neoptera</taxon>
        <taxon>Endopterygota</taxon>
        <taxon>Lepidoptera</taxon>
        <taxon>Glossata</taxon>
        <taxon>Ditrysia</taxon>
        <taxon>Tortricoidea</taxon>
        <taxon>Tortricidae</taxon>
        <taxon>Tortricinae</taxon>
        <taxon>Choristoneura</taxon>
    </lineage>
</organism>
<gene>
    <name evidence="1" type="ORF">MSG28_006250</name>
</gene>
<sequence>MSKPNVMFHPIISSIQRIALYETKARFYLIGSNNTQTRFRVLKIDRTDSTELALIDDKVEYNKQEIHDLLNMIGCGNRAGKTSGFNKLVSAFGIVGFIRFLEGYYIILVRKRRKIAMIGSHSIYKIEDTSTIYIPNESNKPLHPDEQRYLKMFLAIDLSTNFYYSYSYDITHTLQMNMAPPRKLAPALFPEPVTAAVYRSNLHATENQEEKCTCQESDDDEDIFETWQRQLQQRHQSSGSQSRQNLEFGVRTVPEWRFVWNSHLLSPVHSQLHPDWILYIIHGFIEQSNLNIFGRPIYVTLVARRSNRFAGTRFLKRGANMHGDVANEVETEQIVHDSMVSSFTNGRQEFYFIFDDSKIPAKHLNNLMRRYGAPIMILNLVKKREKKRHESLLTDVISNAEARGDAGCEAEGGAAGHQRGRLQTGLVRVNCVDCLDRTNTAQFAIGKCVLAHQLYALGLIGSAVIEFDSDCARLLERLIKTYRKTAPWASHGNDIMQTLSRYYSNTFSDAEKQNTMNLFLGLFIPDSSKPPIWEYQSDYYLHHPEAMVYIPRNRSLTKWWEDEMCHTLRDLTPTFAESFSPFVVRGRAARPASSNPVISGRSSTTSNNSSESVPDVSHGARSDAYDRGDLQTRRSNPVYKCSSPVTLTVSSALSLDSSADVIPPAVARVARQLYRQHVANGEGQTTVPAASIALYRQYVNFAQ</sequence>
<reference evidence="1 2" key="1">
    <citation type="journal article" date="2022" name="Genome Biol. Evol.">
        <title>The Spruce Budworm Genome: Reconstructing the Evolutionary History of Antifreeze Proteins.</title>
        <authorList>
            <person name="Beliveau C."/>
            <person name="Gagne P."/>
            <person name="Picq S."/>
            <person name="Vernygora O."/>
            <person name="Keeling C.I."/>
            <person name="Pinkney K."/>
            <person name="Doucet D."/>
            <person name="Wen F."/>
            <person name="Johnston J.S."/>
            <person name="Maaroufi H."/>
            <person name="Boyle B."/>
            <person name="Laroche J."/>
            <person name="Dewar K."/>
            <person name="Juretic N."/>
            <person name="Blackburn G."/>
            <person name="Nisole A."/>
            <person name="Brunet B."/>
            <person name="Brandao M."/>
            <person name="Lumley L."/>
            <person name="Duan J."/>
            <person name="Quan G."/>
            <person name="Lucarotti C.J."/>
            <person name="Roe A.D."/>
            <person name="Sperling F.A.H."/>
            <person name="Levesque R.C."/>
            <person name="Cusson M."/>
        </authorList>
    </citation>
    <scope>NUCLEOTIDE SEQUENCE [LARGE SCALE GENOMIC DNA]</scope>
    <source>
        <strain evidence="1">Glfc:IPQL:Cfum</strain>
    </source>
</reference>
<evidence type="ECO:0000313" key="2">
    <source>
        <dbReference type="Proteomes" id="UP001064048"/>
    </source>
</evidence>
<dbReference type="Proteomes" id="UP001064048">
    <property type="component" value="Chromosome 10"/>
</dbReference>
<keyword evidence="2" id="KW-1185">Reference proteome</keyword>
<evidence type="ECO:0000313" key="1">
    <source>
        <dbReference type="EMBL" id="KAI8422404.1"/>
    </source>
</evidence>